<evidence type="ECO:0000256" key="7">
    <source>
        <dbReference type="ARBA" id="ARBA00023136"/>
    </source>
</evidence>
<evidence type="ECO:0000313" key="9">
    <source>
        <dbReference type="EMBL" id="ABW68648.1"/>
    </source>
</evidence>
<dbReference type="SMART" id="SM00382">
    <property type="entry name" value="AAA"/>
    <property type="match status" value="1"/>
</dbReference>
<dbReference type="GO" id="GO:0005524">
    <property type="term" value="F:ATP binding"/>
    <property type="evidence" value="ECO:0007669"/>
    <property type="project" value="UniProtKB-KW"/>
</dbReference>
<evidence type="ECO:0000256" key="3">
    <source>
        <dbReference type="ARBA" id="ARBA00022475"/>
    </source>
</evidence>
<dbReference type="InterPro" id="IPR027417">
    <property type="entry name" value="P-loop_NTPase"/>
</dbReference>
<evidence type="ECO:0000256" key="6">
    <source>
        <dbReference type="ARBA" id="ARBA00022967"/>
    </source>
</evidence>
<comment type="similarity">
    <text evidence="1">Belongs to the ABC transporter superfamily.</text>
</comment>
<name>A8ZYC3_DESOH</name>
<evidence type="ECO:0000256" key="2">
    <source>
        <dbReference type="ARBA" id="ARBA00022448"/>
    </source>
</evidence>
<dbReference type="Proteomes" id="UP000008561">
    <property type="component" value="Chromosome"/>
</dbReference>
<evidence type="ECO:0000313" key="10">
    <source>
        <dbReference type="Proteomes" id="UP000008561"/>
    </source>
</evidence>
<dbReference type="InterPro" id="IPR017871">
    <property type="entry name" value="ABC_transporter-like_CS"/>
</dbReference>
<dbReference type="Gene3D" id="3.40.50.300">
    <property type="entry name" value="P-loop containing nucleotide triphosphate hydrolases"/>
    <property type="match status" value="1"/>
</dbReference>
<keyword evidence="4" id="KW-0547">Nucleotide-binding</keyword>
<dbReference type="PROSITE" id="PS50893">
    <property type="entry name" value="ABC_TRANSPORTER_2"/>
    <property type="match status" value="1"/>
</dbReference>
<keyword evidence="10" id="KW-1185">Reference proteome</keyword>
<dbReference type="SUPFAM" id="SSF52540">
    <property type="entry name" value="P-loop containing nucleoside triphosphate hydrolases"/>
    <property type="match status" value="1"/>
</dbReference>
<dbReference type="STRING" id="96561.Dole_2845"/>
<reference evidence="9 10" key="1">
    <citation type="submission" date="2007-10" db="EMBL/GenBank/DDBJ databases">
        <title>Complete sequence of Desulfococcus oleovorans Hxd3.</title>
        <authorList>
            <consortium name="US DOE Joint Genome Institute"/>
            <person name="Copeland A."/>
            <person name="Lucas S."/>
            <person name="Lapidus A."/>
            <person name="Barry K."/>
            <person name="Glavina del Rio T."/>
            <person name="Dalin E."/>
            <person name="Tice H."/>
            <person name="Pitluck S."/>
            <person name="Kiss H."/>
            <person name="Brettin T."/>
            <person name="Bruce D."/>
            <person name="Detter J.C."/>
            <person name="Han C."/>
            <person name="Schmutz J."/>
            <person name="Larimer F."/>
            <person name="Land M."/>
            <person name="Hauser L."/>
            <person name="Kyrpides N."/>
            <person name="Kim E."/>
            <person name="Wawrik B."/>
            <person name="Richardson P."/>
        </authorList>
    </citation>
    <scope>NUCLEOTIDE SEQUENCE [LARGE SCALE GENOMIC DNA]</scope>
    <source>
        <strain evidence="10">DSM 6200 / JCM 39069 / Hxd3</strain>
    </source>
</reference>
<dbReference type="PANTHER" id="PTHR42798">
    <property type="entry name" value="LIPOPROTEIN-RELEASING SYSTEM ATP-BINDING PROTEIN LOLD"/>
    <property type="match status" value="1"/>
</dbReference>
<keyword evidence="6" id="KW-1278">Translocase</keyword>
<sequence length="246" mass="26575">MVDTNGLTGKTGMADPLIVGRDLYKGFHNDQFRVEVLTGVDIEIFRGETVAVVGASGIGKSTFLQILGALDPPDRGTLLFEGRDVYALGESELAALRNRYVGFVFQFHYLLPEFDALENVMMPVLIGSNDRPAAADAAEEILARVGLAHRLHHRPSELSGGEQQRVAIARALVLRPQIVLADEPTGNLDAKTSSRIHELLAELNGELGTTLIVATHNMGLASLMSRQMTIVDGKVKTVEDGSETES</sequence>
<organism evidence="9 10">
    <name type="scientific">Desulfosudis oleivorans (strain DSM 6200 / JCM 39069 / Hxd3)</name>
    <name type="common">Desulfococcus oleovorans</name>
    <dbReference type="NCBI Taxonomy" id="96561"/>
    <lineage>
        <taxon>Bacteria</taxon>
        <taxon>Pseudomonadati</taxon>
        <taxon>Thermodesulfobacteriota</taxon>
        <taxon>Desulfobacteria</taxon>
        <taxon>Desulfobacterales</taxon>
        <taxon>Desulfosudaceae</taxon>
        <taxon>Desulfosudis</taxon>
    </lineage>
</organism>
<protein>
    <submittedName>
        <fullName evidence="9">ABC transporter-related protein</fullName>
    </submittedName>
</protein>
<evidence type="ECO:0000256" key="4">
    <source>
        <dbReference type="ARBA" id="ARBA00022741"/>
    </source>
</evidence>
<dbReference type="InterPro" id="IPR003439">
    <property type="entry name" value="ABC_transporter-like_ATP-bd"/>
</dbReference>
<dbReference type="KEGG" id="dol:Dole_2845"/>
<accession>A8ZYC3</accession>
<evidence type="ECO:0000256" key="1">
    <source>
        <dbReference type="ARBA" id="ARBA00005417"/>
    </source>
</evidence>
<dbReference type="InterPro" id="IPR003593">
    <property type="entry name" value="AAA+_ATPase"/>
</dbReference>
<evidence type="ECO:0000259" key="8">
    <source>
        <dbReference type="PROSITE" id="PS50893"/>
    </source>
</evidence>
<dbReference type="EMBL" id="CP000859">
    <property type="protein sequence ID" value="ABW68648.1"/>
    <property type="molecule type" value="Genomic_DNA"/>
</dbReference>
<dbReference type="InterPro" id="IPR017911">
    <property type="entry name" value="MacB-like_ATP-bd"/>
</dbReference>
<keyword evidence="3" id="KW-1003">Cell membrane</keyword>
<dbReference type="Pfam" id="PF00005">
    <property type="entry name" value="ABC_tran"/>
    <property type="match status" value="1"/>
</dbReference>
<dbReference type="PROSITE" id="PS00211">
    <property type="entry name" value="ABC_TRANSPORTER_1"/>
    <property type="match status" value="1"/>
</dbReference>
<gene>
    <name evidence="9" type="ordered locus">Dole_2845</name>
</gene>
<evidence type="ECO:0000256" key="5">
    <source>
        <dbReference type="ARBA" id="ARBA00022840"/>
    </source>
</evidence>
<dbReference type="AlphaFoldDB" id="A8ZYC3"/>
<dbReference type="FunFam" id="3.40.50.300:FF:000230">
    <property type="entry name" value="Lipoprotein-releasing system ATP-binding protein LolD"/>
    <property type="match status" value="1"/>
</dbReference>
<dbReference type="eggNOG" id="COG1136">
    <property type="taxonomic scope" value="Bacteria"/>
</dbReference>
<dbReference type="GO" id="GO:0089705">
    <property type="term" value="P:protein localization to outer membrane"/>
    <property type="evidence" value="ECO:0007669"/>
    <property type="project" value="UniProtKB-ARBA"/>
</dbReference>
<dbReference type="CDD" id="cd03255">
    <property type="entry name" value="ABC_MJ0796_LolCDE_FtsE"/>
    <property type="match status" value="1"/>
</dbReference>
<feature type="domain" description="ABC transporter" evidence="8">
    <location>
        <begin position="18"/>
        <end position="246"/>
    </location>
</feature>
<proteinExistence type="inferred from homology"/>
<dbReference type="GO" id="GO:0044874">
    <property type="term" value="P:lipoprotein localization to outer membrane"/>
    <property type="evidence" value="ECO:0007669"/>
    <property type="project" value="UniProtKB-ARBA"/>
</dbReference>
<dbReference type="PANTHER" id="PTHR42798:SF2">
    <property type="entry name" value="ABC TRANSPORTER ATP-BINDING PROTEIN MG467-RELATED"/>
    <property type="match status" value="1"/>
</dbReference>
<keyword evidence="7" id="KW-0472">Membrane</keyword>
<keyword evidence="2" id="KW-0813">Transport</keyword>
<dbReference type="GO" id="GO:0016887">
    <property type="term" value="F:ATP hydrolysis activity"/>
    <property type="evidence" value="ECO:0007669"/>
    <property type="project" value="InterPro"/>
</dbReference>
<keyword evidence="5" id="KW-0067">ATP-binding</keyword>
<dbReference type="HOGENOM" id="CLU_000604_1_22_7"/>